<evidence type="ECO:0000313" key="3">
    <source>
        <dbReference type="Proteomes" id="UP000649829"/>
    </source>
</evidence>
<gene>
    <name evidence="2" type="ORF">GCM10011534_20620</name>
</gene>
<dbReference type="EMBL" id="BMLF01000001">
    <property type="protein sequence ID" value="GGL98522.1"/>
    <property type="molecule type" value="Genomic_DNA"/>
</dbReference>
<evidence type="ECO:0000313" key="2">
    <source>
        <dbReference type="EMBL" id="GGL98522.1"/>
    </source>
</evidence>
<evidence type="ECO:0000256" key="1">
    <source>
        <dbReference type="SAM" id="MobiDB-lite"/>
    </source>
</evidence>
<feature type="region of interest" description="Disordered" evidence="1">
    <location>
        <begin position="1"/>
        <end position="82"/>
    </location>
</feature>
<dbReference type="AlphaFoldDB" id="A0A917SVH3"/>
<reference evidence="2" key="2">
    <citation type="submission" date="2020-09" db="EMBL/GenBank/DDBJ databases">
        <authorList>
            <person name="Sun Q."/>
            <person name="Zhou Y."/>
        </authorList>
    </citation>
    <scope>NUCLEOTIDE SEQUENCE</scope>
    <source>
        <strain evidence="2">CGMCC 1.6293</strain>
    </source>
</reference>
<accession>A0A917SVH3</accession>
<protein>
    <submittedName>
        <fullName evidence="2">Uncharacterized protein</fullName>
    </submittedName>
</protein>
<name>A0A917SVH3_9RHOB</name>
<proteinExistence type="predicted"/>
<keyword evidence="3" id="KW-1185">Reference proteome</keyword>
<dbReference type="Proteomes" id="UP000649829">
    <property type="component" value="Unassembled WGS sequence"/>
</dbReference>
<feature type="compositionally biased region" description="Basic and acidic residues" evidence="1">
    <location>
        <begin position="46"/>
        <end position="67"/>
    </location>
</feature>
<reference evidence="2" key="1">
    <citation type="journal article" date="2014" name="Int. J. Syst. Evol. Microbiol.">
        <title>Complete genome sequence of Corynebacterium casei LMG S-19264T (=DSM 44701T), isolated from a smear-ripened cheese.</title>
        <authorList>
            <consortium name="US DOE Joint Genome Institute (JGI-PGF)"/>
            <person name="Walter F."/>
            <person name="Albersmeier A."/>
            <person name="Kalinowski J."/>
            <person name="Ruckert C."/>
        </authorList>
    </citation>
    <scope>NUCLEOTIDE SEQUENCE</scope>
    <source>
        <strain evidence="2">CGMCC 1.6293</strain>
    </source>
</reference>
<feature type="compositionally biased region" description="Basic and acidic residues" evidence="1">
    <location>
        <begin position="9"/>
        <end position="26"/>
    </location>
</feature>
<organism evidence="2 3">
    <name type="scientific">Pseudooceanicola nanhaiensis</name>
    <dbReference type="NCBI Taxonomy" id="375761"/>
    <lineage>
        <taxon>Bacteria</taxon>
        <taxon>Pseudomonadati</taxon>
        <taxon>Pseudomonadota</taxon>
        <taxon>Alphaproteobacteria</taxon>
        <taxon>Rhodobacterales</taxon>
        <taxon>Paracoccaceae</taxon>
        <taxon>Pseudooceanicola</taxon>
    </lineage>
</organism>
<comment type="caution">
    <text evidence="2">The sequence shown here is derived from an EMBL/GenBank/DDBJ whole genome shotgun (WGS) entry which is preliminary data.</text>
</comment>
<sequence length="82" mass="9046">MGGRLPQRVCRDRPGMEGMTRGEPRRRTLALLTGEGRTGDGQSATQEEKKGDETDASRDLENTHDTTSDPFRASWKGCVPAR</sequence>